<evidence type="ECO:0000313" key="2">
    <source>
        <dbReference type="EMBL" id="TCO45199.1"/>
    </source>
</evidence>
<gene>
    <name evidence="2" type="ORF">EV646_109374</name>
</gene>
<dbReference type="EMBL" id="SLWR01000009">
    <property type="protein sequence ID" value="TCO45199.1"/>
    <property type="molecule type" value="Genomic_DNA"/>
</dbReference>
<feature type="transmembrane region" description="Helical" evidence="1">
    <location>
        <begin position="61"/>
        <end position="78"/>
    </location>
</feature>
<keyword evidence="3" id="KW-1185">Reference proteome</keyword>
<organism evidence="2 3">
    <name type="scientific">Kribbella antiqua</name>
    <dbReference type="NCBI Taxonomy" id="2512217"/>
    <lineage>
        <taxon>Bacteria</taxon>
        <taxon>Bacillati</taxon>
        <taxon>Actinomycetota</taxon>
        <taxon>Actinomycetes</taxon>
        <taxon>Propionibacteriales</taxon>
        <taxon>Kribbellaceae</taxon>
        <taxon>Kribbella</taxon>
    </lineage>
</organism>
<feature type="transmembrane region" description="Helical" evidence="1">
    <location>
        <begin position="181"/>
        <end position="203"/>
    </location>
</feature>
<reference evidence="2 3" key="1">
    <citation type="journal article" date="2015" name="Stand. Genomic Sci.">
        <title>Genomic Encyclopedia of Bacterial and Archaeal Type Strains, Phase III: the genomes of soil and plant-associated and newly described type strains.</title>
        <authorList>
            <person name="Whitman W.B."/>
            <person name="Woyke T."/>
            <person name="Klenk H.P."/>
            <person name="Zhou Y."/>
            <person name="Lilburn T.G."/>
            <person name="Beck B.J."/>
            <person name="De Vos P."/>
            <person name="Vandamme P."/>
            <person name="Eisen J.A."/>
            <person name="Garrity G."/>
            <person name="Hugenholtz P."/>
            <person name="Kyrpides N.C."/>
        </authorList>
    </citation>
    <scope>NUCLEOTIDE SEQUENCE [LARGE SCALE GENOMIC DNA]</scope>
    <source>
        <strain evidence="2 3">VKM Ac-2541</strain>
    </source>
</reference>
<sequence>MTTSSTPSGAGSRDRFHDDLMAEYCRLADTVAAFDQRLLTIKSWGVTFSFATLALGFQQNHYGLFLAAAAGALGFWFIEVSTKVHQMRYYPRMGDIEALAYELFGEKTAGGLASSPLIDWAWSSAAQRIWGVDPKRNRTAVLLSLKPTRIRQKEPQVPKRWDVVNGDPGVMNYILLWPPIALPHAIAVVLGLVLFALGLFGVFGSI</sequence>
<keyword evidence="1" id="KW-0472">Membrane</keyword>
<evidence type="ECO:0000313" key="3">
    <source>
        <dbReference type="Proteomes" id="UP000295573"/>
    </source>
</evidence>
<protein>
    <submittedName>
        <fullName evidence="2">Uncharacterized protein</fullName>
    </submittedName>
</protein>
<dbReference type="RefSeq" id="WP_132153039.1">
    <property type="nucleotide sequence ID" value="NZ_SLWR01000009.1"/>
</dbReference>
<evidence type="ECO:0000256" key="1">
    <source>
        <dbReference type="SAM" id="Phobius"/>
    </source>
</evidence>
<dbReference type="OrthoDB" id="328338at2"/>
<accession>A0A4R2IMK2</accession>
<keyword evidence="1" id="KW-1133">Transmembrane helix</keyword>
<keyword evidence="1" id="KW-0812">Transmembrane</keyword>
<comment type="caution">
    <text evidence="2">The sequence shown here is derived from an EMBL/GenBank/DDBJ whole genome shotgun (WGS) entry which is preliminary data.</text>
</comment>
<dbReference type="Proteomes" id="UP000295573">
    <property type="component" value="Unassembled WGS sequence"/>
</dbReference>
<dbReference type="AlphaFoldDB" id="A0A4R2IMK2"/>
<name>A0A4R2IMK2_9ACTN</name>
<proteinExistence type="predicted"/>